<dbReference type="Proteomes" id="UP001589693">
    <property type="component" value="Unassembled WGS sequence"/>
</dbReference>
<dbReference type="Pfam" id="PF00156">
    <property type="entry name" value="Pribosyltran"/>
    <property type="match status" value="1"/>
</dbReference>
<dbReference type="InterPro" id="IPR029057">
    <property type="entry name" value="PRTase-like"/>
</dbReference>
<comment type="caution">
    <text evidence="2">The sequence shown here is derived from an EMBL/GenBank/DDBJ whole genome shotgun (WGS) entry which is preliminary data.</text>
</comment>
<reference evidence="2 3" key="1">
    <citation type="submission" date="2024-09" db="EMBL/GenBank/DDBJ databases">
        <authorList>
            <person name="Sun Q."/>
            <person name="Mori K."/>
        </authorList>
    </citation>
    <scope>NUCLEOTIDE SEQUENCE [LARGE SCALE GENOMIC DNA]</scope>
    <source>
        <strain evidence="2 3">TBRC 7907</strain>
    </source>
</reference>
<organism evidence="2 3">
    <name type="scientific">Allokutzneria oryzae</name>
    <dbReference type="NCBI Taxonomy" id="1378989"/>
    <lineage>
        <taxon>Bacteria</taxon>
        <taxon>Bacillati</taxon>
        <taxon>Actinomycetota</taxon>
        <taxon>Actinomycetes</taxon>
        <taxon>Pseudonocardiales</taxon>
        <taxon>Pseudonocardiaceae</taxon>
        <taxon>Allokutzneria</taxon>
    </lineage>
</organism>
<dbReference type="Gene3D" id="3.40.50.2020">
    <property type="match status" value="1"/>
</dbReference>
<proteinExistence type="predicted"/>
<dbReference type="RefSeq" id="WP_377858360.1">
    <property type="nucleotide sequence ID" value="NZ_JBHLZU010000023.1"/>
</dbReference>
<accession>A0ABV6A3M8</accession>
<sequence>MSNRLFRDRRDAGRALVGSLEPYRDRDDVVVLGLARGGVPVAYEIAKSLGAPMDVFLVRKLGVPGRSEFAMGAIASGGIAVINDDVVSRLGISPEVIQRVADRESRELLRREHAYREGRPMADFAGKTVILADDGIATGASMRAAIKAVRALGPSHVVVAVPTAPGSTCEELRREVDEVVCAATPSPFFAVGESYRDFAQTTDEEVRDLFRAAV</sequence>
<name>A0ABV6A3M8_9PSEU</name>
<dbReference type="CDD" id="cd06223">
    <property type="entry name" value="PRTases_typeI"/>
    <property type="match status" value="1"/>
</dbReference>
<dbReference type="InterPro" id="IPR000836">
    <property type="entry name" value="PRTase_dom"/>
</dbReference>
<gene>
    <name evidence="2" type="ORF">ACFFQA_27580</name>
</gene>
<keyword evidence="2" id="KW-0808">Transferase</keyword>
<evidence type="ECO:0000259" key="1">
    <source>
        <dbReference type="Pfam" id="PF00156"/>
    </source>
</evidence>
<evidence type="ECO:0000313" key="2">
    <source>
        <dbReference type="EMBL" id="MFB9907713.1"/>
    </source>
</evidence>
<keyword evidence="2" id="KW-0328">Glycosyltransferase</keyword>
<dbReference type="SUPFAM" id="SSF53271">
    <property type="entry name" value="PRTase-like"/>
    <property type="match status" value="1"/>
</dbReference>
<dbReference type="EMBL" id="JBHLZU010000023">
    <property type="protein sequence ID" value="MFB9907713.1"/>
    <property type="molecule type" value="Genomic_DNA"/>
</dbReference>
<dbReference type="GO" id="GO:0016757">
    <property type="term" value="F:glycosyltransferase activity"/>
    <property type="evidence" value="ECO:0007669"/>
    <property type="project" value="UniProtKB-KW"/>
</dbReference>
<feature type="domain" description="Phosphoribosyltransferase" evidence="1">
    <location>
        <begin position="26"/>
        <end position="194"/>
    </location>
</feature>
<protein>
    <submittedName>
        <fullName evidence="2">Phosphoribosyltransferase</fullName>
    </submittedName>
</protein>
<keyword evidence="3" id="KW-1185">Reference proteome</keyword>
<evidence type="ECO:0000313" key="3">
    <source>
        <dbReference type="Proteomes" id="UP001589693"/>
    </source>
</evidence>
<dbReference type="Gene3D" id="3.30.1310.20">
    <property type="entry name" value="PRTase-like"/>
    <property type="match status" value="1"/>
</dbReference>